<feature type="compositionally biased region" description="Low complexity" evidence="6">
    <location>
        <begin position="145"/>
        <end position="154"/>
    </location>
</feature>
<reference evidence="8 9" key="1">
    <citation type="submission" date="2024-10" db="EMBL/GenBank/DDBJ databases">
        <title>The Natural Products Discovery Center: Release of the First 8490 Sequenced Strains for Exploring Actinobacteria Biosynthetic Diversity.</title>
        <authorList>
            <person name="Kalkreuter E."/>
            <person name="Kautsar S.A."/>
            <person name="Yang D."/>
            <person name="Bader C.D."/>
            <person name="Teijaro C.N."/>
            <person name="Fluegel L."/>
            <person name="Davis C.M."/>
            <person name="Simpson J.R."/>
            <person name="Lauterbach L."/>
            <person name="Steele A.D."/>
            <person name="Gui C."/>
            <person name="Meng S."/>
            <person name="Li G."/>
            <person name="Viehrig K."/>
            <person name="Ye F."/>
            <person name="Su P."/>
            <person name="Kiefer A.F."/>
            <person name="Nichols A."/>
            <person name="Cepeda A.J."/>
            <person name="Yan W."/>
            <person name="Fan B."/>
            <person name="Jiang Y."/>
            <person name="Adhikari A."/>
            <person name="Zheng C.-J."/>
            <person name="Schuster L."/>
            <person name="Cowan T.M."/>
            <person name="Smanski M.J."/>
            <person name="Chevrette M.G."/>
            <person name="De Carvalho L.P.S."/>
            <person name="Shen B."/>
        </authorList>
    </citation>
    <scope>NUCLEOTIDE SEQUENCE [LARGE SCALE GENOMIC DNA]</scope>
    <source>
        <strain evidence="8 9">NPDC048320</strain>
    </source>
</reference>
<evidence type="ECO:0000313" key="9">
    <source>
        <dbReference type="Proteomes" id="UP001604267"/>
    </source>
</evidence>
<keyword evidence="1" id="KW-0547">Nucleotide-binding</keyword>
<keyword evidence="9" id="KW-1185">Reference proteome</keyword>
<dbReference type="SMART" id="SM00490">
    <property type="entry name" value="HELICc"/>
    <property type="match status" value="1"/>
</dbReference>
<keyword evidence="3 8" id="KW-0347">Helicase</keyword>
<evidence type="ECO:0000256" key="5">
    <source>
        <dbReference type="ARBA" id="ARBA00038437"/>
    </source>
</evidence>
<dbReference type="Proteomes" id="UP001604267">
    <property type="component" value="Unassembled WGS sequence"/>
</dbReference>
<feature type="domain" description="Helicase C-terminal" evidence="7">
    <location>
        <begin position="1"/>
        <end position="107"/>
    </location>
</feature>
<dbReference type="InterPro" id="IPR050079">
    <property type="entry name" value="DEAD_box_RNA_helicase"/>
</dbReference>
<evidence type="ECO:0000256" key="6">
    <source>
        <dbReference type="SAM" id="MobiDB-lite"/>
    </source>
</evidence>
<name>A0ABW7BAK1_9ACTN</name>
<dbReference type="SUPFAM" id="SSF52540">
    <property type="entry name" value="P-loop containing nucleoside triphosphate hydrolases"/>
    <property type="match status" value="1"/>
</dbReference>
<accession>A0ABW7BAK1</accession>
<evidence type="ECO:0000256" key="1">
    <source>
        <dbReference type="ARBA" id="ARBA00022741"/>
    </source>
</evidence>
<gene>
    <name evidence="8" type="ORF">ACGFZB_28140</name>
</gene>
<keyword evidence="4" id="KW-0067">ATP-binding</keyword>
<dbReference type="InterPro" id="IPR001650">
    <property type="entry name" value="Helicase_C-like"/>
</dbReference>
<dbReference type="RefSeq" id="WP_392820697.1">
    <property type="nucleotide sequence ID" value="NZ_JBICYV010000015.1"/>
</dbReference>
<dbReference type="EMBL" id="JBICYV010000015">
    <property type="protein sequence ID" value="MFG3014227.1"/>
    <property type="molecule type" value="Genomic_DNA"/>
</dbReference>
<comment type="caution">
    <text evidence="8">The sequence shown here is derived from an EMBL/GenBank/DDBJ whole genome shotgun (WGS) entry which is preliminary data.</text>
</comment>
<dbReference type="InterPro" id="IPR027417">
    <property type="entry name" value="P-loop_NTPase"/>
</dbReference>
<sequence length="162" mass="17110">AALHGGKSQPQRTRTLAQFKSGHVNVLVATNVAARGIHVDNLDLVVNVDPPTDHKDYLHRGGRTARAGESGRVVTLVTPNQRRALTRLMAAAGIVPQTTPVRAGEEALHRITGAQAPSGIPVVITAPVVERPKKRATSRGRRRPVSAARRAPVRQSTAGAAA</sequence>
<dbReference type="PANTHER" id="PTHR47959:SF13">
    <property type="entry name" value="ATP-DEPENDENT RNA HELICASE RHLE"/>
    <property type="match status" value="1"/>
</dbReference>
<feature type="region of interest" description="Disordered" evidence="6">
    <location>
        <begin position="130"/>
        <end position="162"/>
    </location>
</feature>
<comment type="similarity">
    <text evidence="5">Belongs to the DEAD box helicase family.</text>
</comment>
<feature type="non-terminal residue" evidence="8">
    <location>
        <position position="1"/>
    </location>
</feature>
<dbReference type="CDD" id="cd18787">
    <property type="entry name" value="SF2_C_DEAD"/>
    <property type="match status" value="1"/>
</dbReference>
<dbReference type="PROSITE" id="PS51194">
    <property type="entry name" value="HELICASE_CTER"/>
    <property type="match status" value="1"/>
</dbReference>
<proteinExistence type="inferred from homology"/>
<keyword evidence="2" id="KW-0378">Hydrolase</keyword>
<evidence type="ECO:0000256" key="2">
    <source>
        <dbReference type="ARBA" id="ARBA00022801"/>
    </source>
</evidence>
<protein>
    <submittedName>
        <fullName evidence="8">Helicase-related protein</fullName>
    </submittedName>
</protein>
<dbReference type="Gene3D" id="3.40.50.300">
    <property type="entry name" value="P-loop containing nucleotide triphosphate hydrolases"/>
    <property type="match status" value="1"/>
</dbReference>
<feature type="compositionally biased region" description="Basic residues" evidence="6">
    <location>
        <begin position="132"/>
        <end position="144"/>
    </location>
</feature>
<dbReference type="PANTHER" id="PTHR47959">
    <property type="entry name" value="ATP-DEPENDENT RNA HELICASE RHLE-RELATED"/>
    <property type="match status" value="1"/>
</dbReference>
<organism evidence="8 9">
    <name type="scientific">Streptomyces cinerochromogenes</name>
    <dbReference type="NCBI Taxonomy" id="66422"/>
    <lineage>
        <taxon>Bacteria</taxon>
        <taxon>Bacillati</taxon>
        <taxon>Actinomycetota</taxon>
        <taxon>Actinomycetes</taxon>
        <taxon>Kitasatosporales</taxon>
        <taxon>Streptomycetaceae</taxon>
        <taxon>Streptomyces</taxon>
    </lineage>
</organism>
<evidence type="ECO:0000256" key="3">
    <source>
        <dbReference type="ARBA" id="ARBA00022806"/>
    </source>
</evidence>
<evidence type="ECO:0000313" key="8">
    <source>
        <dbReference type="EMBL" id="MFG3014227.1"/>
    </source>
</evidence>
<evidence type="ECO:0000256" key="4">
    <source>
        <dbReference type="ARBA" id="ARBA00022840"/>
    </source>
</evidence>
<dbReference type="Pfam" id="PF00271">
    <property type="entry name" value="Helicase_C"/>
    <property type="match status" value="1"/>
</dbReference>
<evidence type="ECO:0000259" key="7">
    <source>
        <dbReference type="PROSITE" id="PS51194"/>
    </source>
</evidence>
<dbReference type="GO" id="GO:0004386">
    <property type="term" value="F:helicase activity"/>
    <property type="evidence" value="ECO:0007669"/>
    <property type="project" value="UniProtKB-KW"/>
</dbReference>